<dbReference type="SUPFAM" id="SSF50923">
    <property type="entry name" value="Hemopexin-like domain"/>
    <property type="match status" value="1"/>
</dbReference>
<dbReference type="InterPro" id="IPR036375">
    <property type="entry name" value="Hemopexin-like_dom_sf"/>
</dbReference>
<organism evidence="2 3">
    <name type="scientific">Dermatophagoides farinae</name>
    <name type="common">American house dust mite</name>
    <dbReference type="NCBI Taxonomy" id="6954"/>
    <lineage>
        <taxon>Eukaryota</taxon>
        <taxon>Metazoa</taxon>
        <taxon>Ecdysozoa</taxon>
        <taxon>Arthropoda</taxon>
        <taxon>Chelicerata</taxon>
        <taxon>Arachnida</taxon>
        <taxon>Acari</taxon>
        <taxon>Acariformes</taxon>
        <taxon>Sarcoptiformes</taxon>
        <taxon>Astigmata</taxon>
        <taxon>Psoroptidia</taxon>
        <taxon>Analgoidea</taxon>
        <taxon>Pyroglyphidae</taxon>
        <taxon>Dermatophagoidinae</taxon>
        <taxon>Dermatophagoides</taxon>
    </lineage>
</organism>
<reference evidence="2" key="1">
    <citation type="submission" date="2013-05" db="EMBL/GenBank/DDBJ databases">
        <authorList>
            <person name="Yim A.K.Y."/>
            <person name="Chan T.F."/>
            <person name="Ji K.M."/>
            <person name="Liu X.Y."/>
            <person name="Zhou J.W."/>
            <person name="Li R.Q."/>
            <person name="Yang K.Y."/>
            <person name="Li J."/>
            <person name="Li M."/>
            <person name="Law P.T.W."/>
            <person name="Wu Y.L."/>
            <person name="Cai Z.L."/>
            <person name="Qin H."/>
            <person name="Bao Y."/>
            <person name="Leung R.K.K."/>
            <person name="Ng P.K.S."/>
            <person name="Zou J."/>
            <person name="Zhong X.J."/>
            <person name="Ran P.X."/>
            <person name="Zhong N.S."/>
            <person name="Liu Z.G."/>
            <person name="Tsui S.K.W."/>
        </authorList>
    </citation>
    <scope>NUCLEOTIDE SEQUENCE</scope>
    <source>
        <strain evidence="2">Derf</strain>
        <tissue evidence="2">Whole organism</tissue>
    </source>
</reference>
<accession>A0A922I861</accession>
<evidence type="ECO:0000256" key="1">
    <source>
        <dbReference type="SAM" id="Phobius"/>
    </source>
</evidence>
<comment type="caution">
    <text evidence="2">The sequence shown here is derived from an EMBL/GenBank/DDBJ whole genome shotgun (WGS) entry which is preliminary data.</text>
</comment>
<feature type="transmembrane region" description="Helical" evidence="1">
    <location>
        <begin position="275"/>
        <end position="297"/>
    </location>
</feature>
<evidence type="ECO:0000313" key="2">
    <source>
        <dbReference type="EMBL" id="KAH9526741.1"/>
    </source>
</evidence>
<gene>
    <name evidence="2" type="ORF">DERF_000803</name>
</gene>
<protein>
    <submittedName>
        <fullName evidence="2">Uncharacterized protein</fullName>
    </submittedName>
</protein>
<dbReference type="Gene3D" id="2.110.10.10">
    <property type="entry name" value="Hemopexin-like domain"/>
    <property type="match status" value="1"/>
</dbReference>
<name>A0A922I861_DERFA</name>
<dbReference type="EMBL" id="ASGP02000001">
    <property type="protein sequence ID" value="KAH9526741.1"/>
    <property type="molecule type" value="Genomic_DNA"/>
</dbReference>
<sequence>MVTIFSFASLNEPENNKNHYVCWQNRVDFIVQFENGRIFAFRHDKLWPLKIYENYLYSSMIPYSLQAIFPGLPNDIPMAFTMPLIDDRMHDHLFAIPGLTMFVDPPKYYLYHNWKWNLTDTMQYWETGPFMDNRFTATMHNASLLLIAKNGVIPDGIKKVIGGQVFLFDSDRFPEWVGVFEIANKYKQGLDWLRLSQLIPINPGYHHSRSNYLAIFDYGPTNGHYYCITQIDNDQCLNDKCHLRPLSSVIQCPDRIDRLKSKDSLYRLWHLSGGWPLPIIIIVSSGLAMAMLIFNLIQLINSVYLVLTMTRFGTTWVKCQPSTTKLSLTSLSSSINEGYSSIFG</sequence>
<keyword evidence="1" id="KW-1133">Transmembrane helix</keyword>
<dbReference type="Proteomes" id="UP000790347">
    <property type="component" value="Unassembled WGS sequence"/>
</dbReference>
<evidence type="ECO:0000313" key="3">
    <source>
        <dbReference type="Proteomes" id="UP000790347"/>
    </source>
</evidence>
<proteinExistence type="predicted"/>
<keyword evidence="1" id="KW-0812">Transmembrane</keyword>
<keyword evidence="3" id="KW-1185">Reference proteome</keyword>
<keyword evidence="1" id="KW-0472">Membrane</keyword>
<dbReference type="AlphaFoldDB" id="A0A922I861"/>
<reference evidence="2" key="2">
    <citation type="journal article" date="2022" name="Res Sq">
        <title>Comparative Genomics Reveals Insights into the Divergent Evolution of Astigmatic Mites and Household Pest Adaptations.</title>
        <authorList>
            <person name="Xiong Q."/>
            <person name="Wan A.T.-Y."/>
            <person name="Liu X.-Y."/>
            <person name="Fung C.S.-H."/>
            <person name="Xiao X."/>
            <person name="Malainual N."/>
            <person name="Hou J."/>
            <person name="Wang L."/>
            <person name="Wang M."/>
            <person name="Yang K."/>
            <person name="Cui Y."/>
            <person name="Leung E."/>
            <person name="Nong W."/>
            <person name="Shin S.-K."/>
            <person name="Au S."/>
            <person name="Jeong K.Y."/>
            <person name="Chew F.T."/>
            <person name="Hui J."/>
            <person name="Leung T.F."/>
            <person name="Tungtrongchitr A."/>
            <person name="Zhong N."/>
            <person name="Liu Z."/>
            <person name="Tsui S."/>
        </authorList>
    </citation>
    <scope>NUCLEOTIDE SEQUENCE</scope>
    <source>
        <strain evidence="2">Derf</strain>
        <tissue evidence="2">Whole organism</tissue>
    </source>
</reference>